<dbReference type="NCBIfam" id="TIGR03177">
    <property type="entry name" value="pilus_cpaB"/>
    <property type="match status" value="1"/>
</dbReference>
<name>A0A4Y8IIH2_9BACI</name>
<organism evidence="2 3">
    <name type="scientific">Filobacillus milosensis</name>
    <dbReference type="NCBI Taxonomy" id="94137"/>
    <lineage>
        <taxon>Bacteria</taxon>
        <taxon>Bacillati</taxon>
        <taxon>Bacillota</taxon>
        <taxon>Bacilli</taxon>
        <taxon>Bacillales</taxon>
        <taxon>Bacillaceae</taxon>
        <taxon>Filobacillus</taxon>
    </lineage>
</organism>
<evidence type="ECO:0000259" key="1">
    <source>
        <dbReference type="SMART" id="SM00858"/>
    </source>
</evidence>
<dbReference type="Pfam" id="PF08666">
    <property type="entry name" value="SAF"/>
    <property type="match status" value="1"/>
</dbReference>
<dbReference type="SMART" id="SM00858">
    <property type="entry name" value="SAF"/>
    <property type="match status" value="1"/>
</dbReference>
<dbReference type="Gene3D" id="3.90.1210.10">
    <property type="entry name" value="Antifreeze-like/N-acetylneuraminic acid synthase C-terminal domain"/>
    <property type="match status" value="1"/>
</dbReference>
<dbReference type="CDD" id="cd11614">
    <property type="entry name" value="SAF_CpaB_FlgA_like"/>
    <property type="match status" value="1"/>
</dbReference>
<dbReference type="Pfam" id="PF16976">
    <property type="entry name" value="RcpC"/>
    <property type="match status" value="1"/>
</dbReference>
<proteinExistence type="predicted"/>
<dbReference type="EMBL" id="SOPW01000010">
    <property type="protein sequence ID" value="TFB19618.1"/>
    <property type="molecule type" value="Genomic_DNA"/>
</dbReference>
<dbReference type="Proteomes" id="UP000297975">
    <property type="component" value="Unassembled WGS sequence"/>
</dbReference>
<gene>
    <name evidence="2" type="primary">cpaB</name>
    <name evidence="2" type="ORF">E3U55_10705</name>
</gene>
<sequence length="247" mass="27241">MQSKLLFLLAILMGIITTAIFFYTNQSEAPDPTDEAPMMDVIVLAEDVTENQRLTAEDVQVKSVPEDQVHAQAVQSVDEVSGKFATADMVAGEVVLAHRLKSSKEEQDLVSRKVNEGYRAVSVGVDMVRSVTNLINPEDYVDVVFTYENTEKDNPTLQLDPTILSSDSIQLIDNKESVLLLKKVRVLSVGRKMVSGNNGEETAEYSQVTLELNPEDMITLVNASEEGSIHLALHSRIVDEGENDSEE</sequence>
<feature type="domain" description="SAF" evidence="1">
    <location>
        <begin position="39"/>
        <end position="101"/>
    </location>
</feature>
<dbReference type="InterPro" id="IPR017592">
    <property type="entry name" value="Pilus_assmbl_Flp-typ_CpaB"/>
</dbReference>
<dbReference type="InterPro" id="IPR031571">
    <property type="entry name" value="RcpC_dom"/>
</dbReference>
<reference evidence="2 3" key="1">
    <citation type="submission" date="2019-03" db="EMBL/GenBank/DDBJ databases">
        <authorList>
            <person name="He R.-H."/>
        </authorList>
    </citation>
    <scope>NUCLEOTIDE SEQUENCE [LARGE SCALE GENOMIC DNA]</scope>
    <source>
        <strain evidence="3">SH 714</strain>
    </source>
</reference>
<protein>
    <submittedName>
        <fullName evidence="2">Flp pilus assembly protein CpaB</fullName>
    </submittedName>
</protein>
<evidence type="ECO:0000313" key="3">
    <source>
        <dbReference type="Proteomes" id="UP000297975"/>
    </source>
</evidence>
<keyword evidence="3" id="KW-1185">Reference proteome</keyword>
<accession>A0A4Y8IIH2</accession>
<dbReference type="InterPro" id="IPR013974">
    <property type="entry name" value="SAF"/>
</dbReference>
<dbReference type="RefSeq" id="WP_134340416.1">
    <property type="nucleotide sequence ID" value="NZ_SOPW01000010.1"/>
</dbReference>
<dbReference type="OrthoDB" id="1757906at2"/>
<evidence type="ECO:0000313" key="2">
    <source>
        <dbReference type="EMBL" id="TFB19618.1"/>
    </source>
</evidence>
<dbReference type="AlphaFoldDB" id="A0A4Y8IIH2"/>
<comment type="caution">
    <text evidence="2">The sequence shown here is derived from an EMBL/GenBank/DDBJ whole genome shotgun (WGS) entry which is preliminary data.</text>
</comment>